<dbReference type="InterPro" id="IPR012093">
    <property type="entry name" value="Pirin"/>
</dbReference>
<dbReference type="InterPro" id="IPR008778">
    <property type="entry name" value="Pirin_C_dom"/>
</dbReference>
<dbReference type="InterPro" id="IPR014710">
    <property type="entry name" value="RmlC-like_jellyroll"/>
</dbReference>
<feature type="binding site" evidence="2">
    <location>
        <position position="58"/>
    </location>
    <ligand>
        <name>Fe cation</name>
        <dbReference type="ChEBI" id="CHEBI:24875"/>
    </ligand>
</feature>
<dbReference type="PANTHER" id="PTHR13903">
    <property type="entry name" value="PIRIN-RELATED"/>
    <property type="match status" value="1"/>
</dbReference>
<dbReference type="InterPro" id="IPR003829">
    <property type="entry name" value="Pirin_N_dom"/>
</dbReference>
<dbReference type="CDD" id="cd02247">
    <property type="entry name" value="cupin_pirin_C"/>
    <property type="match status" value="1"/>
</dbReference>
<dbReference type="Proteomes" id="UP001360560">
    <property type="component" value="Unassembled WGS sequence"/>
</dbReference>
<reference evidence="6 7" key="1">
    <citation type="journal article" date="2023" name="Elife">
        <title>Identification of key yeast species and microbe-microbe interactions impacting larval growth of Drosophila in the wild.</title>
        <authorList>
            <person name="Mure A."/>
            <person name="Sugiura Y."/>
            <person name="Maeda R."/>
            <person name="Honda K."/>
            <person name="Sakurai N."/>
            <person name="Takahashi Y."/>
            <person name="Watada M."/>
            <person name="Katoh T."/>
            <person name="Gotoh A."/>
            <person name="Gotoh Y."/>
            <person name="Taniguchi I."/>
            <person name="Nakamura K."/>
            <person name="Hayashi T."/>
            <person name="Katayama T."/>
            <person name="Uemura T."/>
            <person name="Hattori Y."/>
        </authorList>
    </citation>
    <scope>NUCLEOTIDE SEQUENCE [LARGE SCALE GENOMIC DNA]</scope>
    <source>
        <strain evidence="6 7">SC-9</strain>
    </source>
</reference>
<keyword evidence="7" id="KW-1185">Reference proteome</keyword>
<feature type="domain" description="Pirin C-terminal" evidence="5">
    <location>
        <begin position="177"/>
        <end position="277"/>
    </location>
</feature>
<feature type="binding site" evidence="2">
    <location>
        <position position="102"/>
    </location>
    <ligand>
        <name>Fe cation</name>
        <dbReference type="ChEBI" id="CHEBI:24875"/>
    </ligand>
</feature>
<evidence type="ECO:0008006" key="8">
    <source>
        <dbReference type="Google" id="ProtNLM"/>
    </source>
</evidence>
<evidence type="ECO:0000313" key="6">
    <source>
        <dbReference type="EMBL" id="GMM36239.1"/>
    </source>
</evidence>
<dbReference type="InterPro" id="IPR011051">
    <property type="entry name" value="RmlC_Cupin_sf"/>
</dbReference>
<dbReference type="PIRSF" id="PIRSF006232">
    <property type="entry name" value="Pirin"/>
    <property type="match status" value="1"/>
</dbReference>
<comment type="caution">
    <text evidence="6">The sequence shown here is derived from an EMBL/GenBank/DDBJ whole genome shotgun (WGS) entry which is preliminary data.</text>
</comment>
<evidence type="ECO:0000313" key="7">
    <source>
        <dbReference type="Proteomes" id="UP001360560"/>
    </source>
</evidence>
<dbReference type="EMBL" id="BTFZ01000011">
    <property type="protein sequence ID" value="GMM36239.1"/>
    <property type="molecule type" value="Genomic_DNA"/>
</dbReference>
<dbReference type="CDD" id="cd02909">
    <property type="entry name" value="cupin_pirin_N"/>
    <property type="match status" value="1"/>
</dbReference>
<evidence type="ECO:0000259" key="5">
    <source>
        <dbReference type="Pfam" id="PF05726"/>
    </source>
</evidence>
<evidence type="ECO:0000259" key="4">
    <source>
        <dbReference type="Pfam" id="PF02678"/>
    </source>
</evidence>
<keyword evidence="2" id="KW-0479">Metal-binding</keyword>
<dbReference type="PANTHER" id="PTHR13903:SF8">
    <property type="entry name" value="PIRIN"/>
    <property type="match status" value="1"/>
</dbReference>
<feature type="binding site" evidence="2">
    <location>
        <position position="56"/>
    </location>
    <ligand>
        <name>Fe cation</name>
        <dbReference type="ChEBI" id="CHEBI:24875"/>
    </ligand>
</feature>
<dbReference type="Pfam" id="PF05726">
    <property type="entry name" value="Pirin_C"/>
    <property type="match status" value="1"/>
</dbReference>
<dbReference type="Pfam" id="PF02678">
    <property type="entry name" value="Pirin"/>
    <property type="match status" value="1"/>
</dbReference>
<dbReference type="Gene3D" id="2.60.120.10">
    <property type="entry name" value="Jelly Rolls"/>
    <property type="match status" value="2"/>
</dbReference>
<evidence type="ECO:0000256" key="2">
    <source>
        <dbReference type="PIRSR" id="PIRSR006232-1"/>
    </source>
</evidence>
<gene>
    <name evidence="6" type="ORF">DASC09_035640</name>
</gene>
<comment type="cofactor">
    <cofactor evidence="2">
        <name>Fe cation</name>
        <dbReference type="ChEBI" id="CHEBI:24875"/>
    </cofactor>
    <text evidence="2">Binds 1 Fe cation per subunit.</text>
</comment>
<dbReference type="RefSeq" id="XP_064853235.1">
    <property type="nucleotide sequence ID" value="XM_064997163.1"/>
</dbReference>
<name>A0AAV5QP54_9ASCO</name>
<feature type="domain" description="Pirin N-terminal" evidence="4">
    <location>
        <begin position="21"/>
        <end position="122"/>
    </location>
</feature>
<comment type="similarity">
    <text evidence="1 3">Belongs to the pirin family.</text>
</comment>
<sequence>MTTRTVLNSFLAREQAEGQGARVRRSIGTSNLRNFTPFLMLDHFNVTPGIGGFPSHPHHGQETITYITEGAMAHEDFTGSAGILYPGDLQFMTAGKGVVHSEIPVKLKDDPTKACVGMQLWVDLPENLKNCPPRYRDLKGGEIPIAKPNDKVEVKVISGSSYGVGSLRDLAYTPVCYYHYTVKPGGEFKQEVPTDFNSFIYLMQGDLSINKKTYKQHNAVFFNRDGDHIEGKNDSDKDVSFVLIGGAVLDQRIVQYGPFVETSSEKIQEVFRNYQFGINGFEKAQEWQAKIDIGVNEGDVVGNKS</sequence>
<organism evidence="6 7">
    <name type="scientific">Saccharomycopsis crataegensis</name>
    <dbReference type="NCBI Taxonomy" id="43959"/>
    <lineage>
        <taxon>Eukaryota</taxon>
        <taxon>Fungi</taxon>
        <taxon>Dikarya</taxon>
        <taxon>Ascomycota</taxon>
        <taxon>Saccharomycotina</taxon>
        <taxon>Saccharomycetes</taxon>
        <taxon>Saccharomycopsidaceae</taxon>
        <taxon>Saccharomycopsis</taxon>
    </lineage>
</organism>
<protein>
    <recommendedName>
        <fullName evidence="8">Pirin</fullName>
    </recommendedName>
</protein>
<feature type="binding site" evidence="2">
    <location>
        <position position="100"/>
    </location>
    <ligand>
        <name>Fe cation</name>
        <dbReference type="ChEBI" id="CHEBI:24875"/>
    </ligand>
</feature>
<dbReference type="AlphaFoldDB" id="A0AAV5QP54"/>
<evidence type="ECO:0000256" key="3">
    <source>
        <dbReference type="RuleBase" id="RU003457"/>
    </source>
</evidence>
<dbReference type="SUPFAM" id="SSF51182">
    <property type="entry name" value="RmlC-like cupins"/>
    <property type="match status" value="1"/>
</dbReference>
<dbReference type="GO" id="GO:0046872">
    <property type="term" value="F:metal ion binding"/>
    <property type="evidence" value="ECO:0007669"/>
    <property type="project" value="UniProtKB-KW"/>
</dbReference>
<accession>A0AAV5QP54</accession>
<evidence type="ECO:0000256" key="1">
    <source>
        <dbReference type="ARBA" id="ARBA00008416"/>
    </source>
</evidence>
<dbReference type="GeneID" id="90074214"/>
<proteinExistence type="inferred from homology"/>
<keyword evidence="2" id="KW-0408">Iron</keyword>